<name>A0A4Y7RVD2_9FIRM</name>
<keyword evidence="3 9" id="KW-0812">Transmembrane</keyword>
<dbReference type="SUPFAM" id="SSF90123">
    <property type="entry name" value="ABC transporter transmembrane region"/>
    <property type="match status" value="1"/>
</dbReference>
<dbReference type="InterPro" id="IPR036640">
    <property type="entry name" value="ABC1_TM_sf"/>
</dbReference>
<dbReference type="GO" id="GO:0005886">
    <property type="term" value="C:plasma membrane"/>
    <property type="evidence" value="ECO:0007669"/>
    <property type="project" value="UniProtKB-SubCell"/>
</dbReference>
<proteinExistence type="predicted"/>
<dbReference type="PANTHER" id="PTHR43394:SF1">
    <property type="entry name" value="ATP-BINDING CASSETTE SUB-FAMILY B MEMBER 10, MITOCHONDRIAL"/>
    <property type="match status" value="1"/>
</dbReference>
<dbReference type="GO" id="GO:0016887">
    <property type="term" value="F:ATP hydrolysis activity"/>
    <property type="evidence" value="ECO:0007669"/>
    <property type="project" value="InterPro"/>
</dbReference>
<evidence type="ECO:0000256" key="6">
    <source>
        <dbReference type="ARBA" id="ARBA00022989"/>
    </source>
</evidence>
<evidence type="ECO:0000259" key="11">
    <source>
        <dbReference type="PROSITE" id="PS50929"/>
    </source>
</evidence>
<dbReference type="GO" id="GO:0005524">
    <property type="term" value="F:ATP binding"/>
    <property type="evidence" value="ECO:0007669"/>
    <property type="project" value="UniProtKB-KW"/>
</dbReference>
<dbReference type="EMBL" id="QFFZ01000004">
    <property type="protein sequence ID" value="TEB12954.1"/>
    <property type="molecule type" value="Genomic_DNA"/>
</dbReference>
<sequence>MSLKNSQQPARQRPGGPMGRGGHMMGMPVEKAKDFRGTLTRLTKYLKPEKYRFIAVFFLAIASTLFSIVGPKIMGKATTKLADGVLAKYAYFTKLYMAIQENMPAAVVNNLKKQPIPGFDFGYIGKILLLLVVLYIFSALCSYVMAYIMSGVSQNTVYRMRNDVKDKLDRLPLKYFDQRTYGEILSRVTNDMDNIATTLQQSLTQLITSLITVIGILIMMLSISPLMTLIAVVTLPVSMLITMQIAKNSQKFFAAQQKCVGELNGHVEEMYAGHKIVKVFGHEEDSIEKFKEINARLYGVGWKAQFISGIIFPALNFVNNIGYVLICVVGGLLVAHKKIEVGDIQAFIQYIRQFTQPIIQVANIANVLQSTVASAERVFEVLDEEEQVPDSEDAKVIEFPQGRVKFEHVKFGYKEDTPLMDDLSIDVKEGSTIAIVGPTGAGKTTLVNLIMRFYEVQGGRITVDGVDIRDMKRGDLRAMFGMVLQDTWLFNGSIRDNIAYGRDGATEEEIISAAKAANADHFIKTLPDGYDTILNEEASNISQGQKQLLTIARAILADPAILILDEATSNIDTRTEVLIQRAMANLMKGKTSFVIAHRLSTIRDADLILVMNQGAIIEQGSHTELLAKGGFYAELYNSQFTGASA</sequence>
<organism evidence="12 13">
    <name type="scientific">Pelotomaculum propionicicum</name>
    <dbReference type="NCBI Taxonomy" id="258475"/>
    <lineage>
        <taxon>Bacteria</taxon>
        <taxon>Bacillati</taxon>
        <taxon>Bacillota</taxon>
        <taxon>Clostridia</taxon>
        <taxon>Eubacteriales</taxon>
        <taxon>Desulfotomaculaceae</taxon>
        <taxon>Pelotomaculum</taxon>
    </lineage>
</organism>
<dbReference type="SMART" id="SM00382">
    <property type="entry name" value="AAA"/>
    <property type="match status" value="1"/>
</dbReference>
<dbReference type="GO" id="GO:0015421">
    <property type="term" value="F:ABC-type oligopeptide transporter activity"/>
    <property type="evidence" value="ECO:0007669"/>
    <property type="project" value="TreeGrafter"/>
</dbReference>
<dbReference type="FunFam" id="3.40.50.300:FF:000287">
    <property type="entry name" value="Multidrug ABC transporter ATP-binding protein"/>
    <property type="match status" value="1"/>
</dbReference>
<comment type="subcellular location">
    <subcellularLocation>
        <location evidence="1">Cell membrane</location>
        <topology evidence="1">Multi-pass membrane protein</topology>
    </subcellularLocation>
</comment>
<dbReference type="InterPro" id="IPR027417">
    <property type="entry name" value="P-loop_NTPase"/>
</dbReference>
<dbReference type="InterPro" id="IPR003439">
    <property type="entry name" value="ABC_transporter-like_ATP-bd"/>
</dbReference>
<gene>
    <name evidence="12" type="ORF">Pmgp_00592</name>
</gene>
<dbReference type="InterPro" id="IPR011527">
    <property type="entry name" value="ABC1_TM_dom"/>
</dbReference>
<evidence type="ECO:0000259" key="10">
    <source>
        <dbReference type="PROSITE" id="PS50893"/>
    </source>
</evidence>
<protein>
    <submittedName>
        <fullName evidence="12">Putative ABC transporter ATP-binding protein</fullName>
    </submittedName>
</protein>
<dbReference type="SUPFAM" id="SSF52540">
    <property type="entry name" value="P-loop containing nucleoside triphosphate hydrolases"/>
    <property type="match status" value="1"/>
</dbReference>
<feature type="domain" description="ABC transporter" evidence="10">
    <location>
        <begin position="404"/>
        <end position="638"/>
    </location>
</feature>
<comment type="caution">
    <text evidence="12">The sequence shown here is derived from an EMBL/GenBank/DDBJ whole genome shotgun (WGS) entry which is preliminary data.</text>
</comment>
<keyword evidence="4" id="KW-0547">Nucleotide-binding</keyword>
<dbReference type="PANTHER" id="PTHR43394">
    <property type="entry name" value="ATP-DEPENDENT PERMEASE MDL1, MITOCHONDRIAL"/>
    <property type="match status" value="1"/>
</dbReference>
<evidence type="ECO:0000256" key="7">
    <source>
        <dbReference type="ARBA" id="ARBA00023136"/>
    </source>
</evidence>
<keyword evidence="5 12" id="KW-0067">ATP-binding</keyword>
<feature type="transmembrane region" description="Helical" evidence="9">
    <location>
        <begin position="127"/>
        <end position="152"/>
    </location>
</feature>
<dbReference type="AlphaFoldDB" id="A0A4Y7RVD2"/>
<dbReference type="CDD" id="cd03254">
    <property type="entry name" value="ABCC_Glucan_exporter_like"/>
    <property type="match status" value="1"/>
</dbReference>
<evidence type="ECO:0000256" key="3">
    <source>
        <dbReference type="ARBA" id="ARBA00022692"/>
    </source>
</evidence>
<dbReference type="InterPro" id="IPR003593">
    <property type="entry name" value="AAA+_ATPase"/>
</dbReference>
<evidence type="ECO:0000313" key="13">
    <source>
        <dbReference type="Proteomes" id="UP000297597"/>
    </source>
</evidence>
<dbReference type="PROSITE" id="PS00211">
    <property type="entry name" value="ABC_TRANSPORTER_1"/>
    <property type="match status" value="1"/>
</dbReference>
<evidence type="ECO:0000256" key="1">
    <source>
        <dbReference type="ARBA" id="ARBA00004651"/>
    </source>
</evidence>
<evidence type="ECO:0000313" key="12">
    <source>
        <dbReference type="EMBL" id="TEB12954.1"/>
    </source>
</evidence>
<evidence type="ECO:0000256" key="2">
    <source>
        <dbReference type="ARBA" id="ARBA00022448"/>
    </source>
</evidence>
<evidence type="ECO:0000256" key="5">
    <source>
        <dbReference type="ARBA" id="ARBA00022840"/>
    </source>
</evidence>
<dbReference type="OrthoDB" id="9771903at2"/>
<dbReference type="PROSITE" id="PS50893">
    <property type="entry name" value="ABC_TRANSPORTER_2"/>
    <property type="match status" value="1"/>
</dbReference>
<feature type="region of interest" description="Disordered" evidence="8">
    <location>
        <begin position="1"/>
        <end position="23"/>
    </location>
</feature>
<dbReference type="InterPro" id="IPR017871">
    <property type="entry name" value="ABC_transporter-like_CS"/>
</dbReference>
<keyword evidence="7 9" id="KW-0472">Membrane</keyword>
<dbReference type="Proteomes" id="UP000297597">
    <property type="component" value="Unassembled WGS sequence"/>
</dbReference>
<evidence type="ECO:0000256" key="8">
    <source>
        <dbReference type="SAM" id="MobiDB-lite"/>
    </source>
</evidence>
<feature type="transmembrane region" description="Helical" evidence="9">
    <location>
        <begin position="51"/>
        <end position="70"/>
    </location>
</feature>
<keyword evidence="13" id="KW-1185">Reference proteome</keyword>
<evidence type="ECO:0000256" key="4">
    <source>
        <dbReference type="ARBA" id="ARBA00022741"/>
    </source>
</evidence>
<dbReference type="PROSITE" id="PS50929">
    <property type="entry name" value="ABC_TM1F"/>
    <property type="match status" value="1"/>
</dbReference>
<dbReference type="InterPro" id="IPR039421">
    <property type="entry name" value="Type_1_exporter"/>
</dbReference>
<keyword evidence="2" id="KW-0813">Transport</keyword>
<dbReference type="Gene3D" id="1.20.1560.10">
    <property type="entry name" value="ABC transporter type 1, transmembrane domain"/>
    <property type="match status" value="1"/>
</dbReference>
<evidence type="ECO:0000256" key="9">
    <source>
        <dbReference type="SAM" id="Phobius"/>
    </source>
</evidence>
<reference evidence="12 13" key="1">
    <citation type="journal article" date="2018" name="Environ. Microbiol.">
        <title>Novel energy conservation strategies and behaviour of Pelotomaculum schinkii driving syntrophic propionate catabolism.</title>
        <authorList>
            <person name="Hidalgo-Ahumada C.A.P."/>
            <person name="Nobu M.K."/>
            <person name="Narihiro T."/>
            <person name="Tamaki H."/>
            <person name="Liu W.T."/>
            <person name="Kamagata Y."/>
            <person name="Stams A.J.M."/>
            <person name="Imachi H."/>
            <person name="Sousa D.Z."/>
        </authorList>
    </citation>
    <scope>NUCLEOTIDE SEQUENCE [LARGE SCALE GENOMIC DNA]</scope>
    <source>
        <strain evidence="12 13">MGP</strain>
    </source>
</reference>
<keyword evidence="6 9" id="KW-1133">Transmembrane helix</keyword>
<dbReference type="Gene3D" id="3.40.50.300">
    <property type="entry name" value="P-loop containing nucleotide triphosphate hydrolases"/>
    <property type="match status" value="1"/>
</dbReference>
<accession>A0A4Y7RVD2</accession>
<dbReference type="RefSeq" id="WP_134212481.1">
    <property type="nucleotide sequence ID" value="NZ_QFFZ01000004.1"/>
</dbReference>
<dbReference type="Pfam" id="PF00005">
    <property type="entry name" value="ABC_tran"/>
    <property type="match status" value="1"/>
</dbReference>
<feature type="domain" description="ABC transmembrane type-1" evidence="11">
    <location>
        <begin position="54"/>
        <end position="370"/>
    </location>
</feature>
<dbReference type="Pfam" id="PF00664">
    <property type="entry name" value="ABC_membrane"/>
    <property type="match status" value="1"/>
</dbReference>
<dbReference type="CDD" id="cd18547">
    <property type="entry name" value="ABC_6TM_Tm288_like"/>
    <property type="match status" value="1"/>
</dbReference>